<feature type="region of interest" description="Disordered" evidence="9">
    <location>
        <begin position="1"/>
        <end position="61"/>
    </location>
</feature>
<evidence type="ECO:0000256" key="3">
    <source>
        <dbReference type="ARBA" id="ARBA00022695"/>
    </source>
</evidence>
<proteinExistence type="predicted"/>
<feature type="region of interest" description="Disordered" evidence="9">
    <location>
        <begin position="382"/>
        <end position="409"/>
    </location>
</feature>
<keyword evidence="7" id="KW-0695">RNA-directed DNA polymerase</keyword>
<dbReference type="Pfam" id="PF00078">
    <property type="entry name" value="RVT_1"/>
    <property type="match status" value="1"/>
</dbReference>
<dbReference type="GO" id="GO:0008233">
    <property type="term" value="F:peptidase activity"/>
    <property type="evidence" value="ECO:0007669"/>
    <property type="project" value="UniProtKB-KW"/>
</dbReference>
<evidence type="ECO:0000256" key="7">
    <source>
        <dbReference type="ARBA" id="ARBA00022918"/>
    </source>
</evidence>
<dbReference type="OrthoDB" id="5600552at2759"/>
<feature type="region of interest" description="Disordered" evidence="9">
    <location>
        <begin position="93"/>
        <end position="130"/>
    </location>
</feature>
<dbReference type="CDD" id="cd01647">
    <property type="entry name" value="RT_LTR"/>
    <property type="match status" value="1"/>
</dbReference>
<accession>A0A8B9A2X2</accession>
<dbReference type="KEGG" id="pda:120111726"/>
<evidence type="ECO:0000256" key="1">
    <source>
        <dbReference type="ARBA" id="ARBA00022670"/>
    </source>
</evidence>
<reference evidence="11" key="1">
    <citation type="journal article" date="2019" name="Nat. Commun.">
        <title>Genome-wide association mapping of date palm fruit traits.</title>
        <authorList>
            <person name="Hazzouri K.M."/>
            <person name="Gros-Balthazard M."/>
            <person name="Flowers J.M."/>
            <person name="Copetti D."/>
            <person name="Lemansour A."/>
            <person name="Lebrun M."/>
            <person name="Masmoudi K."/>
            <person name="Ferrand S."/>
            <person name="Dhar M.I."/>
            <person name="Fresquez Z.A."/>
            <person name="Rosas U."/>
            <person name="Zhang J."/>
            <person name="Talag J."/>
            <person name="Lee S."/>
            <person name="Kudrna D."/>
            <person name="Powell R.F."/>
            <person name="Leitch I.J."/>
            <person name="Krueger R.R."/>
            <person name="Wing R.A."/>
            <person name="Amiri K.M.A."/>
            <person name="Purugganan M.D."/>
        </authorList>
    </citation>
    <scope>NUCLEOTIDE SEQUENCE [LARGE SCALE GENOMIC DNA]</scope>
    <source>
        <strain evidence="11">cv. Khalas</strain>
    </source>
</reference>
<dbReference type="PANTHER" id="PTHR37984:SF5">
    <property type="entry name" value="PROTEIN NYNRIN-LIKE"/>
    <property type="match status" value="1"/>
</dbReference>
<evidence type="ECO:0000259" key="10">
    <source>
        <dbReference type="PROSITE" id="PS50878"/>
    </source>
</evidence>
<keyword evidence="11" id="KW-1185">Reference proteome</keyword>
<dbReference type="GO" id="GO:0004519">
    <property type="term" value="F:endonuclease activity"/>
    <property type="evidence" value="ECO:0007669"/>
    <property type="project" value="UniProtKB-KW"/>
</dbReference>
<dbReference type="AlphaFoldDB" id="A0A8B9A2X2"/>
<dbReference type="FunFam" id="3.30.70.270:FF:000020">
    <property type="entry name" value="Transposon Tf2-6 polyprotein-like Protein"/>
    <property type="match status" value="1"/>
</dbReference>
<dbReference type="InterPro" id="IPR050951">
    <property type="entry name" value="Retrovirus_Pol_polyprotein"/>
</dbReference>
<dbReference type="InterPro" id="IPR043502">
    <property type="entry name" value="DNA/RNA_pol_sf"/>
</dbReference>
<dbReference type="Gene3D" id="2.40.70.10">
    <property type="entry name" value="Acid Proteases"/>
    <property type="match status" value="1"/>
</dbReference>
<dbReference type="InterPro" id="IPR021109">
    <property type="entry name" value="Peptidase_aspartic_dom_sf"/>
</dbReference>
<feature type="domain" description="Reverse transcriptase" evidence="10">
    <location>
        <begin position="654"/>
        <end position="833"/>
    </location>
</feature>
<evidence type="ECO:0000313" key="11">
    <source>
        <dbReference type="Proteomes" id="UP000228380"/>
    </source>
</evidence>
<dbReference type="RefSeq" id="XP_038978178.1">
    <property type="nucleotide sequence ID" value="XM_039122250.1"/>
</dbReference>
<evidence type="ECO:0000256" key="9">
    <source>
        <dbReference type="SAM" id="MobiDB-lite"/>
    </source>
</evidence>
<dbReference type="GeneID" id="103702572"/>
<dbReference type="InterPro" id="IPR000477">
    <property type="entry name" value="RT_dom"/>
</dbReference>
<dbReference type="GO" id="GO:0006508">
    <property type="term" value="P:proteolysis"/>
    <property type="evidence" value="ECO:0007669"/>
    <property type="project" value="UniProtKB-KW"/>
</dbReference>
<reference evidence="12 13" key="2">
    <citation type="submission" date="2025-04" db="UniProtKB">
        <authorList>
            <consortium name="RefSeq"/>
        </authorList>
    </citation>
    <scope>IDENTIFICATION</scope>
    <source>
        <tissue evidence="12 13">Young leaves</tissue>
    </source>
</reference>
<feature type="compositionally biased region" description="Polar residues" evidence="9">
    <location>
        <begin position="1124"/>
        <end position="1133"/>
    </location>
</feature>
<dbReference type="SUPFAM" id="SSF56672">
    <property type="entry name" value="DNA/RNA polymerases"/>
    <property type="match status" value="1"/>
</dbReference>
<gene>
    <name evidence="12" type="primary">LOC103702572</name>
    <name evidence="13" type="synonym">LOC120111726</name>
</gene>
<feature type="compositionally biased region" description="Polar residues" evidence="9">
    <location>
        <begin position="1073"/>
        <end position="1100"/>
    </location>
</feature>
<keyword evidence="4" id="KW-0540">Nuclease</keyword>
<keyword evidence="1" id="KW-0645">Protease</keyword>
<evidence type="ECO:0000313" key="12">
    <source>
        <dbReference type="RefSeq" id="XP_038978178.1"/>
    </source>
</evidence>
<name>A0A8B9A2X2_PHODC</name>
<dbReference type="Gene3D" id="3.30.70.270">
    <property type="match status" value="2"/>
</dbReference>
<organism evidence="11 12">
    <name type="scientific">Phoenix dactylifera</name>
    <name type="common">Date palm</name>
    <dbReference type="NCBI Taxonomy" id="42345"/>
    <lineage>
        <taxon>Eukaryota</taxon>
        <taxon>Viridiplantae</taxon>
        <taxon>Streptophyta</taxon>
        <taxon>Embryophyta</taxon>
        <taxon>Tracheophyta</taxon>
        <taxon>Spermatophyta</taxon>
        <taxon>Magnoliopsida</taxon>
        <taxon>Liliopsida</taxon>
        <taxon>Arecaceae</taxon>
        <taxon>Coryphoideae</taxon>
        <taxon>Phoeniceae</taxon>
        <taxon>Phoenix</taxon>
    </lineage>
</organism>
<keyword evidence="6" id="KW-0378">Hydrolase</keyword>
<dbReference type="PROSITE" id="PS50878">
    <property type="entry name" value="RT_POL"/>
    <property type="match status" value="1"/>
</dbReference>
<dbReference type="GO" id="GO:0003964">
    <property type="term" value="F:RNA-directed DNA polymerase activity"/>
    <property type="evidence" value="ECO:0007669"/>
    <property type="project" value="UniProtKB-KW"/>
</dbReference>
<feature type="region of interest" description="Disordered" evidence="9">
    <location>
        <begin position="1065"/>
        <end position="1157"/>
    </location>
</feature>
<keyword evidence="2" id="KW-0808">Transferase</keyword>
<dbReference type="Pfam" id="PF08284">
    <property type="entry name" value="RVP_2"/>
    <property type="match status" value="1"/>
</dbReference>
<evidence type="ECO:0000256" key="2">
    <source>
        <dbReference type="ARBA" id="ARBA00022679"/>
    </source>
</evidence>
<keyword evidence="8" id="KW-0511">Multifunctional enzyme</keyword>
<dbReference type="InterPro" id="IPR005162">
    <property type="entry name" value="Retrotrans_gag_dom"/>
</dbReference>
<dbReference type="InterPro" id="IPR043128">
    <property type="entry name" value="Rev_trsase/Diguanyl_cyclase"/>
</dbReference>
<evidence type="ECO:0000313" key="13">
    <source>
        <dbReference type="RefSeq" id="XP_038985523.1"/>
    </source>
</evidence>
<dbReference type="Gene3D" id="3.10.10.10">
    <property type="entry name" value="HIV Type 1 Reverse Transcriptase, subunit A, domain 1"/>
    <property type="match status" value="1"/>
</dbReference>
<dbReference type="Pfam" id="PF03732">
    <property type="entry name" value="Retrotrans_gag"/>
    <property type="match status" value="1"/>
</dbReference>
<dbReference type="Proteomes" id="UP000228380">
    <property type="component" value="Chromosome 8"/>
</dbReference>
<dbReference type="SUPFAM" id="SSF50630">
    <property type="entry name" value="Acid proteases"/>
    <property type="match status" value="1"/>
</dbReference>
<dbReference type="CDD" id="cd00303">
    <property type="entry name" value="retropepsin_like"/>
    <property type="match status" value="1"/>
</dbReference>
<dbReference type="FunFam" id="3.10.10.10:FF:000007">
    <property type="entry name" value="Retrovirus-related Pol polyprotein from transposon 17.6-like Protein"/>
    <property type="match status" value="1"/>
</dbReference>
<dbReference type="KEGG" id="pda:103702572"/>
<dbReference type="RefSeq" id="XP_038985523.1">
    <property type="nucleotide sequence ID" value="XM_039129595.1"/>
</dbReference>
<dbReference type="CDD" id="cd09274">
    <property type="entry name" value="RNase_HI_RT_Ty3"/>
    <property type="match status" value="1"/>
</dbReference>
<evidence type="ECO:0000256" key="8">
    <source>
        <dbReference type="ARBA" id="ARBA00023268"/>
    </source>
</evidence>
<feature type="compositionally biased region" description="Basic and acidic residues" evidence="9">
    <location>
        <begin position="1"/>
        <end position="31"/>
    </location>
</feature>
<protein>
    <submittedName>
        <fullName evidence="12">Uncharacterized protein LOC103702572</fullName>
    </submittedName>
    <submittedName>
        <fullName evidence="13">Uncharacterized protein LOC120111726</fullName>
    </submittedName>
</protein>
<dbReference type="PANTHER" id="PTHR37984">
    <property type="entry name" value="PROTEIN CBG26694"/>
    <property type="match status" value="1"/>
</dbReference>
<sequence length="1157" mass="132874">MAEMRRDTNHSLERLERRISSGEKNMNKETWPHANGQDQERGSEEELASNHSGCRVRERRSERVRRGSRVEGFGVCVDRFGRGVEYEETYSVRESDEEPRIATRPSGRRREERVRMHHHGDVEEDEGEPRREVRKPRIDFPKFSGGDPFEWMDKVEQFFYVYEVPHKEKVTLASFHLEDKASKWWRWLRSIYEKEGRRLGWTAFVKEFMTQWGPSPIVNYHGQLAKIKQEGRVRPYVEEFRHLQTLVTGWSEEALMGTFIDGLKPWLAKEVKLKQPNSMQEAMRIAEILDDGYQTERRMIKDTINREAKTMPTKVPWKIKDAVGSNPKNNQPQVKRLSREEVQDYIKKGLCFKCGEKWNRDHKCKSGQAFLIEVQDAEIEVAENSQASDPDEDQSHNQPSQMQAEESDAKLSLNALTGVPKPSTMRLLAWVGRNEVSLLVDSGSSHNFINATIVPKLGLHPTSIQPFEVKVANGEKLTCKEVIHEVKMNIQGVRIMADLHVIQLVGLDIVLGNAWLRQVGKVITDFGSMTMEFKLGSQKKKWVALGSSEVKPCEAYTLEKLCKGGALCVAIMLATQDQTEPKPMKNELEGVPSSVRPLLERHLKVLEVPKTIPPQRLYNHPIRLKDESKAVNVSPYRYAHFQKGEIEKQVDDMLKQGLIRRSSSPFSSPVLLVRKKDNTWRFCTDYRALNEATIKDRFPIPTVDEMLDELHGATIFTRLDLRAGYHQIRMKNEDIHKTAFRTHLGHYEYLVMPFGLCNAPSTFQAAMNDIFRAYLRRFVIVFFDDILIYSKSVEEHLEHLELVLRILEEHQFYIKASKCAFMQHELEYLGHIISGEGVKVDQRKIEAMVDWPLPQSITALRGFLGLTGYYRRFVKNYGLIAKSLTNMLKKGEFSWTDEARKAFEDLKRMMTQTPVLALPNFSIPFEVYTDASGDGIGAVLVQNRRPIAFMSKALGPQKKASSTYARELMAVVHAVKIWRPYLLGRRFTIVTDQQAIRHLLEQKITTPEQQKFLVKLLGFEYNIVYQPGRDNKVADALSRKEGSPLLKIEDYQPITLEDKGVLQEGRNGERQAQRSANSSQLKSLQWPQLGQQQETANIQSCRPLPTTARNRQQPPPSQASSQPNGNRIKTANQAREVPKELPQHANSQPDGSLCRPL</sequence>
<dbReference type="InterPro" id="IPR041577">
    <property type="entry name" value="RT_RNaseH_2"/>
</dbReference>
<keyword evidence="5" id="KW-0255">Endonuclease</keyword>
<evidence type="ECO:0000256" key="6">
    <source>
        <dbReference type="ARBA" id="ARBA00022801"/>
    </source>
</evidence>
<keyword evidence="3" id="KW-0548">Nucleotidyltransferase</keyword>
<evidence type="ECO:0000256" key="5">
    <source>
        <dbReference type="ARBA" id="ARBA00022759"/>
    </source>
</evidence>
<dbReference type="Pfam" id="PF17919">
    <property type="entry name" value="RT_RNaseH_2"/>
    <property type="match status" value="1"/>
</dbReference>
<evidence type="ECO:0000256" key="4">
    <source>
        <dbReference type="ARBA" id="ARBA00022722"/>
    </source>
</evidence>